<protein>
    <submittedName>
        <fullName evidence="3">Stage II sporulation protein B</fullName>
    </submittedName>
</protein>
<feature type="domain" description="SPOR" evidence="2">
    <location>
        <begin position="119"/>
        <end position="196"/>
    </location>
</feature>
<keyword evidence="1" id="KW-0472">Membrane</keyword>
<reference evidence="3 4" key="1">
    <citation type="submission" date="2014-06" db="EMBL/GenBank/DDBJ databases">
        <title>Draft genome sequence of Bacillus manliponensis JCM 15802 (MCCC 1A00708).</title>
        <authorList>
            <person name="Lai Q."/>
            <person name="Liu Y."/>
            <person name="Shao Z."/>
        </authorList>
    </citation>
    <scope>NUCLEOTIDE SEQUENCE [LARGE SCALE GENOMIC DNA]</scope>
    <source>
        <strain evidence="3 4">JCM 15802</strain>
    </source>
</reference>
<dbReference type="PROSITE" id="PS51724">
    <property type="entry name" value="SPOR"/>
    <property type="match status" value="1"/>
</dbReference>
<dbReference type="eggNOG" id="ENOG5033AWD">
    <property type="taxonomic scope" value="Bacteria"/>
</dbReference>
<keyword evidence="1" id="KW-1133">Transmembrane helix</keyword>
<feature type="transmembrane region" description="Helical" evidence="1">
    <location>
        <begin position="64"/>
        <end position="86"/>
    </location>
</feature>
<comment type="caution">
    <text evidence="3">The sequence shown here is derived from an EMBL/GenBank/DDBJ whole genome shotgun (WGS) entry which is preliminary data.</text>
</comment>
<gene>
    <name evidence="3" type="ORF">BAMA_11135</name>
</gene>
<keyword evidence="4" id="KW-1185">Reference proteome</keyword>
<name>A0A073JRQ6_9BACI</name>
<organism evidence="3 4">
    <name type="scientific">Bacillus manliponensis</name>
    <dbReference type="NCBI Taxonomy" id="574376"/>
    <lineage>
        <taxon>Bacteria</taxon>
        <taxon>Bacillati</taxon>
        <taxon>Bacillota</taxon>
        <taxon>Bacilli</taxon>
        <taxon>Bacillales</taxon>
        <taxon>Bacillaceae</taxon>
        <taxon>Bacillus</taxon>
        <taxon>Bacillus cereus group</taxon>
    </lineage>
</organism>
<dbReference type="OrthoDB" id="2862853at2"/>
<dbReference type="InterPro" id="IPR036680">
    <property type="entry name" value="SPOR-like_sf"/>
</dbReference>
<evidence type="ECO:0000313" key="3">
    <source>
        <dbReference type="EMBL" id="KEK17779.1"/>
    </source>
</evidence>
<evidence type="ECO:0000313" key="4">
    <source>
        <dbReference type="Proteomes" id="UP000027822"/>
    </source>
</evidence>
<keyword evidence="1" id="KW-0812">Transmembrane</keyword>
<sequence>MDKQSRTISVKVNGTEAKYVERKKEKEEFEWMLPEASTIHNVVPFQKGEKIVSGKEKKKGSYKFVIVISTAVLIGTGFGMGMIQLFTEDGTKQQVAPVVNTTSIQEPKQERKQSASMPLPALSLYFVQGGAFSTKEKGEEALAEWKEKGFSGTLKPSGDKYLLVMGMTNDENAIDALIADHKKKGMSVLKKKWEITDSALLKEDKQYGSLLLDVQSLYTALVAYVGELQTGEKIDKKEIQAIEKKWGEIEENGKTIKREDIRKLLTYTSVAVQTVKTEKKDVETLTKLEKIIIDGLLSYEKIVSEKEKTYNN</sequence>
<evidence type="ECO:0000259" key="2">
    <source>
        <dbReference type="PROSITE" id="PS51724"/>
    </source>
</evidence>
<dbReference type="AlphaFoldDB" id="A0A073JRQ6"/>
<dbReference type="InterPro" id="IPR007730">
    <property type="entry name" value="SPOR-like_dom"/>
</dbReference>
<dbReference type="EMBL" id="JOTN01000022">
    <property type="protein sequence ID" value="KEK17779.1"/>
    <property type="molecule type" value="Genomic_DNA"/>
</dbReference>
<dbReference type="SUPFAM" id="SSF110997">
    <property type="entry name" value="Sporulation related repeat"/>
    <property type="match status" value="1"/>
</dbReference>
<dbReference type="STRING" id="574376.BAMA_11135"/>
<dbReference type="RefSeq" id="WP_034642492.1">
    <property type="nucleotide sequence ID" value="NZ_CBCSJC010000005.1"/>
</dbReference>
<accession>A0A073JRQ6</accession>
<dbReference type="Proteomes" id="UP000027822">
    <property type="component" value="Unassembled WGS sequence"/>
</dbReference>
<proteinExistence type="predicted"/>
<evidence type="ECO:0000256" key="1">
    <source>
        <dbReference type="SAM" id="Phobius"/>
    </source>
</evidence>
<dbReference type="GO" id="GO:0042834">
    <property type="term" value="F:peptidoglycan binding"/>
    <property type="evidence" value="ECO:0007669"/>
    <property type="project" value="InterPro"/>
</dbReference>
<dbReference type="Gene3D" id="3.30.70.1070">
    <property type="entry name" value="Sporulation related repeat"/>
    <property type="match status" value="1"/>
</dbReference>